<dbReference type="InterPro" id="IPR035937">
    <property type="entry name" value="FPG_N"/>
</dbReference>
<dbReference type="GO" id="GO:0019104">
    <property type="term" value="F:DNA N-glycosylase activity"/>
    <property type="evidence" value="ECO:0007669"/>
    <property type="project" value="InterPro"/>
</dbReference>
<dbReference type="Gene3D" id="3.20.190.10">
    <property type="entry name" value="MutM-like, N-terminal"/>
    <property type="match status" value="1"/>
</dbReference>
<dbReference type="InterPro" id="IPR012319">
    <property type="entry name" value="FPG_cat"/>
</dbReference>
<reference evidence="3 4" key="1">
    <citation type="journal article" date="2014" name="Agronomy (Basel)">
        <title>A Draft Genome Sequence for Ensete ventricosum, the Drought-Tolerant Tree Against Hunger.</title>
        <authorList>
            <person name="Harrison J."/>
            <person name="Moore K.A."/>
            <person name="Paszkiewicz K."/>
            <person name="Jones T."/>
            <person name="Grant M."/>
            <person name="Ambacheew D."/>
            <person name="Muzemil S."/>
            <person name="Studholme D.J."/>
        </authorList>
    </citation>
    <scope>NUCLEOTIDE SEQUENCE [LARGE SCALE GENOMIC DNA]</scope>
</reference>
<dbReference type="Proteomes" id="UP000287651">
    <property type="component" value="Unassembled WGS sequence"/>
</dbReference>
<dbReference type="GO" id="GO:0006284">
    <property type="term" value="P:base-excision repair"/>
    <property type="evidence" value="ECO:0007669"/>
    <property type="project" value="InterPro"/>
</dbReference>
<organism evidence="3 4">
    <name type="scientific">Ensete ventricosum</name>
    <name type="common">Abyssinian banana</name>
    <name type="synonym">Musa ensete</name>
    <dbReference type="NCBI Taxonomy" id="4639"/>
    <lineage>
        <taxon>Eukaryota</taxon>
        <taxon>Viridiplantae</taxon>
        <taxon>Streptophyta</taxon>
        <taxon>Embryophyta</taxon>
        <taxon>Tracheophyta</taxon>
        <taxon>Spermatophyta</taxon>
        <taxon>Magnoliopsida</taxon>
        <taxon>Liliopsida</taxon>
        <taxon>Zingiberales</taxon>
        <taxon>Musaceae</taxon>
        <taxon>Ensete</taxon>
    </lineage>
</organism>
<dbReference type="PANTHER" id="PTHR22993:SF9">
    <property type="entry name" value="FORMAMIDOPYRIMIDINE-DNA GLYCOSYLASE"/>
    <property type="match status" value="1"/>
</dbReference>
<proteinExistence type="predicted"/>
<evidence type="ECO:0000256" key="1">
    <source>
        <dbReference type="SAM" id="MobiDB-lite"/>
    </source>
</evidence>
<dbReference type="Pfam" id="PF01149">
    <property type="entry name" value="Fapy_DNA_glyco"/>
    <property type="match status" value="1"/>
</dbReference>
<evidence type="ECO:0000313" key="4">
    <source>
        <dbReference type="Proteomes" id="UP000287651"/>
    </source>
</evidence>
<dbReference type="GO" id="GO:0008270">
    <property type="term" value="F:zinc ion binding"/>
    <property type="evidence" value="ECO:0007669"/>
    <property type="project" value="InterPro"/>
</dbReference>
<sequence>MDAFTRGSEIYRILSKWLIDRCGSDSLQASTRREEEEIATKPRKRASDSRMPELPEVEAARRAIEEHCTGKKIAACSVADDPKVIEGVSRSDLEAALRGKTILAALRKGKSLWLRLDSPPFPTFQFGWYSLSRLS</sequence>
<feature type="compositionally biased region" description="Basic and acidic residues" evidence="1">
    <location>
        <begin position="31"/>
        <end position="54"/>
    </location>
</feature>
<dbReference type="GO" id="GO:0005634">
    <property type="term" value="C:nucleus"/>
    <property type="evidence" value="ECO:0007669"/>
    <property type="project" value="TreeGrafter"/>
</dbReference>
<accession>A0A426Y3P5</accession>
<dbReference type="AlphaFoldDB" id="A0A426Y3P5"/>
<dbReference type="SUPFAM" id="SSF81624">
    <property type="entry name" value="N-terminal domain of MutM-like DNA repair proteins"/>
    <property type="match status" value="1"/>
</dbReference>
<evidence type="ECO:0000313" key="3">
    <source>
        <dbReference type="EMBL" id="RRT46379.1"/>
    </source>
</evidence>
<name>A0A426Y3P5_ENSVE</name>
<gene>
    <name evidence="3" type="ORF">B296_00054496</name>
</gene>
<dbReference type="SMART" id="SM00898">
    <property type="entry name" value="Fapy_DNA_glyco"/>
    <property type="match status" value="1"/>
</dbReference>
<comment type="caution">
    <text evidence="3">The sequence shown here is derived from an EMBL/GenBank/DDBJ whole genome shotgun (WGS) entry which is preliminary data.</text>
</comment>
<protein>
    <recommendedName>
        <fullName evidence="2">Formamidopyrimidine-DNA glycosylase catalytic domain-containing protein</fullName>
    </recommendedName>
</protein>
<dbReference type="PROSITE" id="PS51068">
    <property type="entry name" value="FPG_CAT"/>
    <property type="match status" value="1"/>
</dbReference>
<feature type="region of interest" description="Disordered" evidence="1">
    <location>
        <begin position="27"/>
        <end position="54"/>
    </location>
</feature>
<evidence type="ECO:0000259" key="2">
    <source>
        <dbReference type="PROSITE" id="PS51068"/>
    </source>
</evidence>
<feature type="domain" description="Formamidopyrimidine-DNA glycosylase catalytic" evidence="2">
    <location>
        <begin position="52"/>
        <end position="135"/>
    </location>
</feature>
<dbReference type="GO" id="GO:0003906">
    <property type="term" value="F:DNA-(apurinic or apyrimidinic site) endonuclease activity"/>
    <property type="evidence" value="ECO:0007669"/>
    <property type="project" value="InterPro"/>
</dbReference>
<dbReference type="PANTHER" id="PTHR22993">
    <property type="entry name" value="FORMAMIDOPYRIMIDINE-DNA GLYCOSYLASE"/>
    <property type="match status" value="1"/>
</dbReference>
<dbReference type="EMBL" id="AMZH03015239">
    <property type="protein sequence ID" value="RRT46379.1"/>
    <property type="molecule type" value="Genomic_DNA"/>
</dbReference>